<organism evidence="1 2">
    <name type="scientific">Candidatus Nitrosotenuis uzonensis</name>
    <dbReference type="NCBI Taxonomy" id="1407055"/>
    <lineage>
        <taxon>Archaea</taxon>
        <taxon>Nitrososphaerota</taxon>
        <taxon>Candidatus Nitrosotenuis</taxon>
    </lineage>
</organism>
<comment type="caution">
    <text evidence="1">The sequence shown here is derived from an EMBL/GenBank/DDBJ whole genome shotgun (WGS) entry which is preliminary data.</text>
</comment>
<gene>
    <name evidence="1" type="ORF">NUZ5A_50141</name>
</gene>
<evidence type="ECO:0000313" key="2">
    <source>
        <dbReference type="Proteomes" id="UP000655759"/>
    </source>
</evidence>
<reference evidence="1" key="1">
    <citation type="submission" date="2021-02" db="EMBL/GenBank/DDBJ databases">
        <authorList>
            <person name="Han P."/>
        </authorList>
    </citation>
    <scope>NUCLEOTIDE SEQUENCE</scope>
    <source>
        <strain evidence="1">Candidatus Nitrosotenuis uzonensis 5A</strain>
    </source>
</reference>
<sequence length="112" mass="12944">MMSVGLTLFRSLQLIGFKKNADGQIRRGNVSVSLRIDGWEHWYVTTPFGLKDYKSQQQALHALTGYRLVTYEDLEKMAKSGYIPAEKELDRYIDTMESYSKKITADARKKFV</sequence>
<evidence type="ECO:0000313" key="1">
    <source>
        <dbReference type="EMBL" id="CAE6493273.1"/>
    </source>
</evidence>
<dbReference type="AlphaFoldDB" id="A0A812F440"/>
<dbReference type="Proteomes" id="UP000655759">
    <property type="component" value="Unassembled WGS sequence"/>
</dbReference>
<accession>A0A812F440</accession>
<dbReference type="EMBL" id="CAJNAQ010000005">
    <property type="protein sequence ID" value="CAE6493273.1"/>
    <property type="molecule type" value="Genomic_DNA"/>
</dbReference>
<proteinExistence type="predicted"/>
<protein>
    <submittedName>
        <fullName evidence="1">Uncharacterized protein</fullName>
    </submittedName>
</protein>
<name>A0A812F440_9ARCH</name>